<gene>
    <name evidence="3" type="primary">ga30288</name>
    <name evidence="3" type="ORF">PR202_ga30288</name>
</gene>
<protein>
    <recommendedName>
        <fullName evidence="2">DUF7597 domain-containing protein</fullName>
    </recommendedName>
</protein>
<evidence type="ECO:0000313" key="3">
    <source>
        <dbReference type="EMBL" id="GJN12045.1"/>
    </source>
</evidence>
<dbReference type="PANTHER" id="PTHR33075">
    <property type="entry name" value="OS02G0499800 PROTEIN"/>
    <property type="match status" value="1"/>
</dbReference>
<organism evidence="3 4">
    <name type="scientific">Eleusine coracana subsp. coracana</name>
    <dbReference type="NCBI Taxonomy" id="191504"/>
    <lineage>
        <taxon>Eukaryota</taxon>
        <taxon>Viridiplantae</taxon>
        <taxon>Streptophyta</taxon>
        <taxon>Embryophyta</taxon>
        <taxon>Tracheophyta</taxon>
        <taxon>Spermatophyta</taxon>
        <taxon>Magnoliopsida</taxon>
        <taxon>Liliopsida</taxon>
        <taxon>Poales</taxon>
        <taxon>Poaceae</taxon>
        <taxon>PACMAD clade</taxon>
        <taxon>Chloridoideae</taxon>
        <taxon>Cynodonteae</taxon>
        <taxon>Eleusininae</taxon>
        <taxon>Eleusine</taxon>
    </lineage>
</organism>
<reference evidence="3" key="2">
    <citation type="submission" date="2021-12" db="EMBL/GenBank/DDBJ databases">
        <title>Resequencing data analysis of finger millet.</title>
        <authorList>
            <person name="Hatakeyama M."/>
            <person name="Aluri S."/>
            <person name="Balachadran M.T."/>
            <person name="Sivarajan S.R."/>
            <person name="Poveda L."/>
            <person name="Shimizu-Inatsugi R."/>
            <person name="Schlapbach R."/>
            <person name="Sreeman S.M."/>
            <person name="Shimizu K.K."/>
        </authorList>
    </citation>
    <scope>NUCLEOTIDE SEQUENCE</scope>
</reference>
<proteinExistence type="predicted"/>
<accession>A0AAV5DPB2</accession>
<evidence type="ECO:0000259" key="2">
    <source>
        <dbReference type="Pfam" id="PF24530"/>
    </source>
</evidence>
<evidence type="ECO:0000256" key="1">
    <source>
        <dbReference type="SAM" id="MobiDB-lite"/>
    </source>
</evidence>
<dbReference type="PANTHER" id="PTHR33075:SF7">
    <property type="entry name" value="OS02G0303350 PROTEIN"/>
    <property type="match status" value="1"/>
</dbReference>
<keyword evidence="4" id="KW-1185">Reference proteome</keyword>
<dbReference type="EMBL" id="BQKI01000021">
    <property type="protein sequence ID" value="GJN12045.1"/>
    <property type="molecule type" value="Genomic_DNA"/>
</dbReference>
<evidence type="ECO:0000313" key="4">
    <source>
        <dbReference type="Proteomes" id="UP001054889"/>
    </source>
</evidence>
<dbReference type="AlphaFoldDB" id="A0AAV5DPB2"/>
<feature type="compositionally biased region" description="Basic and acidic residues" evidence="1">
    <location>
        <begin position="379"/>
        <end position="395"/>
    </location>
</feature>
<dbReference type="Proteomes" id="UP001054889">
    <property type="component" value="Unassembled WGS sequence"/>
</dbReference>
<dbReference type="InterPro" id="IPR056018">
    <property type="entry name" value="DUF7597"/>
</dbReference>
<reference evidence="3" key="1">
    <citation type="journal article" date="2018" name="DNA Res.">
        <title>Multiple hybrid de novo genome assembly of finger millet, an orphan allotetraploid crop.</title>
        <authorList>
            <person name="Hatakeyama M."/>
            <person name="Aluri S."/>
            <person name="Balachadran M.T."/>
            <person name="Sivarajan S.R."/>
            <person name="Patrignani A."/>
            <person name="Gruter S."/>
            <person name="Poveda L."/>
            <person name="Shimizu-Inatsugi R."/>
            <person name="Baeten J."/>
            <person name="Francoijs K.J."/>
            <person name="Nataraja K.N."/>
            <person name="Reddy Y.A.N."/>
            <person name="Phadnis S."/>
            <person name="Ravikumar R.L."/>
            <person name="Schlapbach R."/>
            <person name="Sreeman S.M."/>
            <person name="Shimizu K.K."/>
        </authorList>
    </citation>
    <scope>NUCLEOTIDE SEQUENCE</scope>
</reference>
<comment type="caution">
    <text evidence="3">The sequence shown here is derived from an EMBL/GenBank/DDBJ whole genome shotgun (WGS) entry which is preliminary data.</text>
</comment>
<name>A0AAV5DPB2_ELECO</name>
<feature type="domain" description="DUF7597" evidence="2">
    <location>
        <begin position="192"/>
        <end position="234"/>
    </location>
</feature>
<feature type="compositionally biased region" description="Acidic residues" evidence="1">
    <location>
        <begin position="396"/>
        <end position="419"/>
    </location>
</feature>
<sequence>MASSVLKLKAVLPVRLLRPVPTAAAVLLPRRASPPAVLAVHAVSGKARLGAVLVAAAGAMDDPRPAMDEYPEGILSGEWPDNFSLLSYDDLRAYLESQIVTSDKVANPLVVVQEAIADPLPATNEVAAAAVASAMAYQRADPTPFMPVGFHHIQVQNQQLMTHAITWRPLRRHKDWALVLIEPFPQHQGSHLGQALVRFESVYDRDHLVNMSPHQFGDVQLTFLRHDQGRNFRSLNFNRECWFMLLGFPLDYRAQGHVESAIAPFGRMTFWEDDRTNLSRILVRARVTDLVDVPQFVVLTDGEGFQGFSWTIQVAPPNEQMPFNPAPEPELALQIQPEPVEEPAKAWDLNVPVLAAEPMEVEDAQADFPQHQGEIDLNVEPHDEPMEHKEPHVFVEDNDSDSDDDAETDEEIIIDDPPK</sequence>
<dbReference type="Pfam" id="PF24530">
    <property type="entry name" value="DUF7597"/>
    <property type="match status" value="1"/>
</dbReference>
<feature type="region of interest" description="Disordered" evidence="1">
    <location>
        <begin position="370"/>
        <end position="419"/>
    </location>
</feature>